<evidence type="ECO:0000256" key="8">
    <source>
        <dbReference type="ARBA" id="ARBA00043023"/>
    </source>
</evidence>
<evidence type="ECO:0000256" key="10">
    <source>
        <dbReference type="SAM" id="MobiDB-lite"/>
    </source>
</evidence>
<evidence type="ECO:0000256" key="2">
    <source>
        <dbReference type="ARBA" id="ARBA00022723"/>
    </source>
</evidence>
<proteinExistence type="predicted"/>
<dbReference type="SMART" id="SM00343">
    <property type="entry name" value="ZnF_C2HC"/>
    <property type="match status" value="5"/>
</dbReference>
<dbReference type="GO" id="GO:0003723">
    <property type="term" value="F:RNA binding"/>
    <property type="evidence" value="ECO:0007669"/>
    <property type="project" value="TreeGrafter"/>
</dbReference>
<dbReference type="Gene3D" id="4.10.60.10">
    <property type="entry name" value="Zinc finger, CCHC-type"/>
    <property type="match status" value="2"/>
</dbReference>
<dbReference type="PANTHER" id="PTHR46543:SF1">
    <property type="entry name" value="ZINC FINGER CCHC DOMAIN-CONTAINING PROTEIN 7"/>
    <property type="match status" value="1"/>
</dbReference>
<name>A0A8X6Q7D5_NEPPI</name>
<dbReference type="GO" id="GO:0031499">
    <property type="term" value="C:TRAMP complex"/>
    <property type="evidence" value="ECO:0007669"/>
    <property type="project" value="TreeGrafter"/>
</dbReference>
<feature type="domain" description="CCHC-type" evidence="11">
    <location>
        <begin position="304"/>
        <end position="319"/>
    </location>
</feature>
<keyword evidence="2" id="KW-0479">Metal-binding</keyword>
<feature type="region of interest" description="Disordered" evidence="10">
    <location>
        <begin position="411"/>
        <end position="434"/>
    </location>
</feature>
<evidence type="ECO:0000256" key="7">
    <source>
        <dbReference type="ARBA" id="ARBA00041190"/>
    </source>
</evidence>
<dbReference type="SUPFAM" id="SSF57756">
    <property type="entry name" value="Retrovirus zinc finger-like domains"/>
    <property type="match status" value="1"/>
</dbReference>
<evidence type="ECO:0000256" key="3">
    <source>
        <dbReference type="ARBA" id="ARBA00022737"/>
    </source>
</evidence>
<keyword evidence="3" id="KW-0677">Repeat</keyword>
<dbReference type="InterPro" id="IPR051644">
    <property type="entry name" value="TRAMP_AT-DNA-binding"/>
</dbReference>
<organism evidence="12 13">
    <name type="scientific">Nephila pilipes</name>
    <name type="common">Giant wood spider</name>
    <name type="synonym">Nephila maculata</name>
    <dbReference type="NCBI Taxonomy" id="299642"/>
    <lineage>
        <taxon>Eukaryota</taxon>
        <taxon>Metazoa</taxon>
        <taxon>Ecdysozoa</taxon>
        <taxon>Arthropoda</taxon>
        <taxon>Chelicerata</taxon>
        <taxon>Arachnida</taxon>
        <taxon>Araneae</taxon>
        <taxon>Araneomorphae</taxon>
        <taxon>Entelegynae</taxon>
        <taxon>Araneoidea</taxon>
        <taxon>Nephilidae</taxon>
        <taxon>Nephila</taxon>
    </lineage>
</organism>
<keyword evidence="6" id="KW-0539">Nucleus</keyword>
<reference evidence="12" key="1">
    <citation type="submission" date="2020-08" db="EMBL/GenBank/DDBJ databases">
        <title>Multicomponent nature underlies the extraordinary mechanical properties of spider dragline silk.</title>
        <authorList>
            <person name="Kono N."/>
            <person name="Nakamura H."/>
            <person name="Mori M."/>
            <person name="Yoshida Y."/>
            <person name="Ohtoshi R."/>
            <person name="Malay A.D."/>
            <person name="Moran D.A.P."/>
            <person name="Tomita M."/>
            <person name="Numata K."/>
            <person name="Arakawa K."/>
        </authorList>
    </citation>
    <scope>NUCLEOTIDE SEQUENCE</scope>
</reference>
<dbReference type="GO" id="GO:0071035">
    <property type="term" value="P:nuclear polyadenylation-dependent rRNA catabolic process"/>
    <property type="evidence" value="ECO:0007669"/>
    <property type="project" value="TreeGrafter"/>
</dbReference>
<feature type="domain" description="CCHC-type" evidence="11">
    <location>
        <begin position="346"/>
        <end position="359"/>
    </location>
</feature>
<dbReference type="GO" id="GO:0008270">
    <property type="term" value="F:zinc ion binding"/>
    <property type="evidence" value="ECO:0007669"/>
    <property type="project" value="UniProtKB-KW"/>
</dbReference>
<sequence length="511" mass="58212">MSENWSDDEFSSENGSYYSDWIDSDIEAELYSSIHHDVTDNSISYQENIDTSKGNLGLSQENSILSRENPVSSQITSVHPKSSQKQGFQKTHNNKPIKRKSDVVSEILENIQVTCESDSRSISFGIISSEPKIDNHMHLIKQSNADSLVEDETVSSDSDSSVIFFEPDESEPLTNLKHKTIILSSGDDESDSSTERMFAKSCQVKGKSLPNNLSSNEKDLWHVNIDDKYRSRKSYRYHERAVLTCSNCNMKGHNARFCQVPKMIKCFICGGNHSGNHCRDKMCSKCTKRGHDGKRCYAGVIDSCFLCNMKGHVTKNCPDLWRRYHLTTSFGKIVEGEQYISNASYCYNCGLLGHYGAECTMTRMDNSTFPTWTSVISYNNPRAIYRNEGKKGFSKENAHDRNINLKVIKSKQQTRSAQVTPSQQRKKKKKNGSVILPNLKVKNKVKNEVYFPRTPKATTSSSVNKEDSATNISHLIPPREIINWKRAFKKQQRLQKKAKLKMLRRLSFRDQ</sequence>
<dbReference type="Proteomes" id="UP000887013">
    <property type="component" value="Unassembled WGS sequence"/>
</dbReference>
<keyword evidence="13" id="KW-1185">Reference proteome</keyword>
<evidence type="ECO:0000256" key="6">
    <source>
        <dbReference type="ARBA" id="ARBA00023242"/>
    </source>
</evidence>
<feature type="compositionally biased region" description="Polar residues" evidence="10">
    <location>
        <begin position="411"/>
        <end position="423"/>
    </location>
</feature>
<evidence type="ECO:0000313" key="13">
    <source>
        <dbReference type="Proteomes" id="UP000887013"/>
    </source>
</evidence>
<dbReference type="PANTHER" id="PTHR46543">
    <property type="entry name" value="ZINC FINGER CCHC DOMAIN-CONTAINING PROTEIN 7"/>
    <property type="match status" value="1"/>
</dbReference>
<dbReference type="GO" id="GO:0071031">
    <property type="term" value="P:nuclear mRNA surveillance of mRNA 3'-end processing"/>
    <property type="evidence" value="ECO:0007669"/>
    <property type="project" value="TreeGrafter"/>
</dbReference>
<evidence type="ECO:0000259" key="11">
    <source>
        <dbReference type="PROSITE" id="PS50158"/>
    </source>
</evidence>
<dbReference type="GO" id="GO:0071039">
    <property type="term" value="P:nuclear polyadenylation-dependent CUT catabolic process"/>
    <property type="evidence" value="ECO:0007669"/>
    <property type="project" value="TreeGrafter"/>
</dbReference>
<dbReference type="OrthoDB" id="7608935at2759"/>
<protein>
    <recommendedName>
        <fullName evidence="7">Zinc finger CCHC domain-containing protein 7</fullName>
    </recommendedName>
    <alternativeName>
        <fullName evidence="8">TRAMP-like complex RNA-binding factor ZCCHC7</fullName>
    </alternativeName>
</protein>
<dbReference type="GO" id="GO:0071036">
    <property type="term" value="P:nuclear polyadenylation-dependent snoRNA catabolic process"/>
    <property type="evidence" value="ECO:0007669"/>
    <property type="project" value="TreeGrafter"/>
</dbReference>
<dbReference type="AlphaFoldDB" id="A0A8X6Q7D5"/>
<evidence type="ECO:0000256" key="1">
    <source>
        <dbReference type="ARBA" id="ARBA00004123"/>
    </source>
</evidence>
<dbReference type="EMBL" id="BMAW01077425">
    <property type="protein sequence ID" value="GFU06315.1"/>
    <property type="molecule type" value="Genomic_DNA"/>
</dbReference>
<accession>A0A8X6Q7D5</accession>
<feature type="compositionally biased region" description="Polar residues" evidence="10">
    <location>
        <begin position="69"/>
        <end position="91"/>
    </location>
</feature>
<dbReference type="PROSITE" id="PS50158">
    <property type="entry name" value="ZF_CCHC"/>
    <property type="match status" value="2"/>
</dbReference>
<comment type="subcellular location">
    <subcellularLocation>
        <location evidence="1">Nucleus</location>
    </subcellularLocation>
</comment>
<feature type="region of interest" description="Disordered" evidence="10">
    <location>
        <begin position="69"/>
        <end position="94"/>
    </location>
</feature>
<keyword evidence="5" id="KW-0862">Zinc</keyword>
<dbReference type="InterPro" id="IPR001878">
    <property type="entry name" value="Znf_CCHC"/>
</dbReference>
<dbReference type="InterPro" id="IPR036875">
    <property type="entry name" value="Znf_CCHC_sf"/>
</dbReference>
<evidence type="ECO:0000256" key="4">
    <source>
        <dbReference type="ARBA" id="ARBA00022771"/>
    </source>
</evidence>
<comment type="caution">
    <text evidence="12">The sequence shown here is derived from an EMBL/GenBank/DDBJ whole genome shotgun (WGS) entry which is preliminary data.</text>
</comment>
<keyword evidence="4 9" id="KW-0863">Zinc-finger</keyword>
<evidence type="ECO:0000256" key="5">
    <source>
        <dbReference type="ARBA" id="ARBA00022833"/>
    </source>
</evidence>
<evidence type="ECO:0000313" key="12">
    <source>
        <dbReference type="EMBL" id="GFU06315.1"/>
    </source>
</evidence>
<dbReference type="GO" id="GO:0071038">
    <property type="term" value="P:TRAMP-dependent tRNA surveillance pathway"/>
    <property type="evidence" value="ECO:0007669"/>
    <property type="project" value="TreeGrafter"/>
</dbReference>
<dbReference type="GO" id="GO:0071037">
    <property type="term" value="P:nuclear polyadenylation-dependent snRNA catabolic process"/>
    <property type="evidence" value="ECO:0007669"/>
    <property type="project" value="TreeGrafter"/>
</dbReference>
<evidence type="ECO:0000256" key="9">
    <source>
        <dbReference type="PROSITE-ProRule" id="PRU00047"/>
    </source>
</evidence>
<gene>
    <name evidence="12" type="primary">AVEN_103742_1</name>
    <name evidence="12" type="ORF">NPIL_200431</name>
</gene>